<gene>
    <name evidence="8" type="ORF">ACM01_01445</name>
</gene>
<comment type="similarity">
    <text evidence="6">Belongs to the ABC-2 integral membrane protein family.</text>
</comment>
<evidence type="ECO:0000256" key="5">
    <source>
        <dbReference type="ARBA" id="ARBA00023251"/>
    </source>
</evidence>
<evidence type="ECO:0000256" key="3">
    <source>
        <dbReference type="ARBA" id="ARBA00022989"/>
    </source>
</evidence>
<feature type="transmembrane region" description="Helical" evidence="6">
    <location>
        <begin position="58"/>
        <end position="83"/>
    </location>
</feature>
<feature type="transmembrane region" description="Helical" evidence="6">
    <location>
        <begin position="173"/>
        <end position="190"/>
    </location>
</feature>
<comment type="caution">
    <text evidence="8">The sequence shown here is derived from an EMBL/GenBank/DDBJ whole genome shotgun (WGS) entry which is preliminary data.</text>
</comment>
<dbReference type="InterPro" id="IPR000412">
    <property type="entry name" value="ABC_2_transport"/>
</dbReference>
<keyword evidence="6" id="KW-0813">Transport</keyword>
<reference evidence="8 9" key="1">
    <citation type="submission" date="2015-06" db="EMBL/GenBank/DDBJ databases">
        <authorList>
            <person name="Ju K.-S."/>
            <person name="Doroghazi J.R."/>
            <person name="Metcalf W.W."/>
        </authorList>
    </citation>
    <scope>NUCLEOTIDE SEQUENCE [LARGE SCALE GENOMIC DNA]</scope>
    <source>
        <strain evidence="8 9">NRRL 3414</strain>
    </source>
</reference>
<organism evidence="8 9">
    <name type="scientific">Streptomyces viridochromogenes</name>
    <dbReference type="NCBI Taxonomy" id="1938"/>
    <lineage>
        <taxon>Bacteria</taxon>
        <taxon>Bacillati</taxon>
        <taxon>Actinomycetota</taxon>
        <taxon>Actinomycetes</taxon>
        <taxon>Kitasatosporales</taxon>
        <taxon>Streptomycetaceae</taxon>
        <taxon>Streptomyces</taxon>
    </lineage>
</organism>
<feature type="transmembrane region" description="Helical" evidence="6">
    <location>
        <begin position="230"/>
        <end position="250"/>
    </location>
</feature>
<evidence type="ECO:0000313" key="9">
    <source>
        <dbReference type="Proteomes" id="UP000037432"/>
    </source>
</evidence>
<accession>A0A0J7ZPY4</accession>
<evidence type="ECO:0000256" key="1">
    <source>
        <dbReference type="ARBA" id="ARBA00004141"/>
    </source>
</evidence>
<dbReference type="Pfam" id="PF01061">
    <property type="entry name" value="ABC2_membrane"/>
    <property type="match status" value="1"/>
</dbReference>
<feature type="transmembrane region" description="Helical" evidence="6">
    <location>
        <begin position="137"/>
        <end position="161"/>
    </location>
</feature>
<dbReference type="PIRSF" id="PIRSF006648">
    <property type="entry name" value="DrrB"/>
    <property type="match status" value="1"/>
</dbReference>
<evidence type="ECO:0000313" key="8">
    <source>
        <dbReference type="EMBL" id="KMS77452.1"/>
    </source>
</evidence>
<evidence type="ECO:0000256" key="4">
    <source>
        <dbReference type="ARBA" id="ARBA00023136"/>
    </source>
</evidence>
<evidence type="ECO:0000259" key="7">
    <source>
        <dbReference type="PROSITE" id="PS51012"/>
    </source>
</evidence>
<dbReference type="InterPro" id="IPR047817">
    <property type="entry name" value="ABC2_TM_bact-type"/>
</dbReference>
<dbReference type="Proteomes" id="UP000037432">
    <property type="component" value="Unassembled WGS sequence"/>
</dbReference>
<dbReference type="EMBL" id="LFNT01000001">
    <property type="protein sequence ID" value="KMS77452.1"/>
    <property type="molecule type" value="Genomic_DNA"/>
</dbReference>
<keyword evidence="3 6" id="KW-1133">Transmembrane helix</keyword>
<evidence type="ECO:0000256" key="2">
    <source>
        <dbReference type="ARBA" id="ARBA00022692"/>
    </source>
</evidence>
<name>A0A0J7ZPY4_STRVR</name>
<dbReference type="InterPro" id="IPR051784">
    <property type="entry name" value="Nod_factor_ABC_transporter"/>
</dbReference>
<feature type="domain" description="ABC transmembrane type-2" evidence="7">
    <location>
        <begin position="26"/>
        <end position="253"/>
    </location>
</feature>
<dbReference type="PANTHER" id="PTHR43229:SF2">
    <property type="entry name" value="NODULATION PROTEIN J"/>
    <property type="match status" value="1"/>
</dbReference>
<dbReference type="PROSITE" id="PS51012">
    <property type="entry name" value="ABC_TM2"/>
    <property type="match status" value="1"/>
</dbReference>
<protein>
    <recommendedName>
        <fullName evidence="6">Transport permease protein</fullName>
    </recommendedName>
</protein>
<feature type="transmembrane region" description="Helical" evidence="6">
    <location>
        <begin position="104"/>
        <end position="131"/>
    </location>
</feature>
<keyword evidence="5" id="KW-0046">Antibiotic resistance</keyword>
<dbReference type="GO" id="GO:0046677">
    <property type="term" value="P:response to antibiotic"/>
    <property type="evidence" value="ECO:0007669"/>
    <property type="project" value="UniProtKB-KW"/>
</dbReference>
<keyword evidence="4 6" id="KW-0472">Membrane</keyword>
<dbReference type="GO" id="GO:0140359">
    <property type="term" value="F:ABC-type transporter activity"/>
    <property type="evidence" value="ECO:0007669"/>
    <property type="project" value="InterPro"/>
</dbReference>
<dbReference type="InterPro" id="IPR013525">
    <property type="entry name" value="ABC2_TM"/>
</dbReference>
<evidence type="ECO:0000256" key="6">
    <source>
        <dbReference type="RuleBase" id="RU361157"/>
    </source>
</evidence>
<keyword evidence="2 6" id="KW-0812">Transmembrane</keyword>
<dbReference type="PATRIC" id="fig|1938.3.peg.3324"/>
<keyword evidence="6" id="KW-1003">Cell membrane</keyword>
<feature type="transmembrane region" description="Helical" evidence="6">
    <location>
        <begin position="28"/>
        <end position="46"/>
    </location>
</feature>
<dbReference type="GO" id="GO:0043190">
    <property type="term" value="C:ATP-binding cassette (ABC) transporter complex"/>
    <property type="evidence" value="ECO:0007669"/>
    <property type="project" value="InterPro"/>
</dbReference>
<comment type="subcellular location">
    <subcellularLocation>
        <location evidence="6">Cell membrane</location>
        <topology evidence="6">Multi-pass membrane protein</topology>
    </subcellularLocation>
    <subcellularLocation>
        <location evidence="1">Membrane</location>
        <topology evidence="1">Multi-pass membrane protein</topology>
    </subcellularLocation>
</comment>
<dbReference type="PANTHER" id="PTHR43229">
    <property type="entry name" value="NODULATION PROTEIN J"/>
    <property type="match status" value="1"/>
</dbReference>
<sequence>MGPLRMLRHTATLTWRILTQVRHNPEPLFLLGAQPILFLVLTTYIYGGQMAGSTHSYLQYVVPGIMAYNAVFACMSSAPVLFTDLQRGIFDRFRSMPVSRIAPLYARIVGDIVLQLWSLFLLLALAFALGFRVHTHWWHLAYAVVLLAGFSLGMAWLGVAIGLSVRSAQAVQMLSYLFTIPLTFISGAFARPETMPGWLQAFVKVNPVTWLAAAERGLLLGGATARPTCYALLAALAVALLSAPLALRGLRRRG</sequence>
<proteinExistence type="inferred from homology"/>
<dbReference type="AlphaFoldDB" id="A0A0J7ZPY4"/>